<evidence type="ECO:0000259" key="12">
    <source>
        <dbReference type="Pfam" id="PF07475"/>
    </source>
</evidence>
<dbReference type="EC" id="2.7.4.-" evidence="10"/>
<protein>
    <recommendedName>
        <fullName evidence="10">HPr kinase/phosphorylase</fullName>
        <shortName evidence="10">HPrK/P</shortName>
        <ecNumber evidence="10">2.7.11.-</ecNumber>
        <ecNumber evidence="10">2.7.4.-</ecNumber>
    </recommendedName>
    <alternativeName>
        <fullName evidence="10">HPr(Ser) kinase/phosphorylase</fullName>
    </alternativeName>
</protein>
<dbReference type="CDD" id="cd01918">
    <property type="entry name" value="HprK_C"/>
    <property type="match status" value="1"/>
</dbReference>
<evidence type="ECO:0000256" key="7">
    <source>
        <dbReference type="ARBA" id="ARBA00022840"/>
    </source>
</evidence>
<evidence type="ECO:0000259" key="11">
    <source>
        <dbReference type="Pfam" id="PF02603"/>
    </source>
</evidence>
<evidence type="ECO:0000256" key="1">
    <source>
        <dbReference type="ARBA" id="ARBA00001120"/>
    </source>
</evidence>
<dbReference type="GO" id="GO:0000155">
    <property type="term" value="F:phosphorelay sensor kinase activity"/>
    <property type="evidence" value="ECO:0007669"/>
    <property type="project" value="InterPro"/>
</dbReference>
<evidence type="ECO:0000313" key="14">
    <source>
        <dbReference type="Proteomes" id="UP000278804"/>
    </source>
</evidence>
<keyword evidence="6 10" id="KW-0418">Kinase</keyword>
<evidence type="ECO:0000256" key="2">
    <source>
        <dbReference type="ARBA" id="ARBA00006883"/>
    </source>
</evidence>
<dbReference type="AlphaFoldDB" id="A0A3S5HK60"/>
<proteinExistence type="inferred from homology"/>
<feature type="binding site" evidence="10">
    <location>
        <position position="164"/>
    </location>
    <ligand>
        <name>Mg(2+)</name>
        <dbReference type="ChEBI" id="CHEBI:18420"/>
    </ligand>
</feature>
<dbReference type="GO" id="GO:0000287">
    <property type="term" value="F:magnesium ion binding"/>
    <property type="evidence" value="ECO:0007669"/>
    <property type="project" value="UniProtKB-UniRule"/>
</dbReference>
<gene>
    <name evidence="10 13" type="primary">hprK</name>
    <name evidence="13" type="ORF">EEI45_02465</name>
</gene>
<dbReference type="InterPro" id="IPR011104">
    <property type="entry name" value="Hpr_kin/Pase_C"/>
</dbReference>
<evidence type="ECO:0000313" key="13">
    <source>
        <dbReference type="EMBL" id="AZK43802.1"/>
    </source>
</evidence>
<comment type="function">
    <text evidence="10">Catalyzes the ATP- as well as the pyrophosphate-dependent phosphorylation of a specific serine residue in HPr, a phosphocarrier protein of the phosphoenolpyruvate-dependent sugar phosphotransferase system (PTS). HprK/P also catalyzes the pyrophosphate-producing, inorganic phosphate-dependent dephosphorylation (phosphorolysis) of seryl-phosphorylated HPr (P-Ser-HPr). The two antagonistic activities of HprK/P are regulated by several intracellular metabolites, which change their concentration in response to the absence or presence of rapidly metabolisable carbon sources (glucose, fructose, etc.) in the growth medium. Therefore, by controlling the phosphorylation state of HPr, HPrK/P is a sensor enzyme that plays a major role in the regulation of carbon metabolism and sugar transport: it mediates carbon catabolite repression (CCR), and regulates PTS-catalyzed carbohydrate uptake and inducer exclusion.</text>
</comment>
<feature type="region of interest" description="Important for the catalytic mechanism of both phosphorylation and dephosphorylation" evidence="10">
    <location>
        <begin position="204"/>
        <end position="213"/>
    </location>
</feature>
<feature type="region of interest" description="Important for the catalytic mechanism of dephosphorylation" evidence="10">
    <location>
        <begin position="268"/>
        <end position="273"/>
    </location>
</feature>
<comment type="catalytic activity">
    <reaction evidence="9 10">
        <text>[HPr protein]-O-phospho-L-serine + phosphate + H(+) = [HPr protein]-L-serine + diphosphate</text>
        <dbReference type="Rhea" id="RHEA:46604"/>
        <dbReference type="Rhea" id="RHEA-COMP:11602"/>
        <dbReference type="Rhea" id="RHEA-COMP:11603"/>
        <dbReference type="ChEBI" id="CHEBI:15378"/>
        <dbReference type="ChEBI" id="CHEBI:29999"/>
        <dbReference type="ChEBI" id="CHEBI:33019"/>
        <dbReference type="ChEBI" id="CHEBI:43474"/>
        <dbReference type="ChEBI" id="CHEBI:83421"/>
    </reaction>
</comment>
<dbReference type="InterPro" id="IPR028979">
    <property type="entry name" value="Ser_kin/Pase_Hpr-like_N_sf"/>
</dbReference>
<dbReference type="RefSeq" id="WP_125164015.1">
    <property type="nucleotide sequence ID" value="NZ_CP034234.1"/>
</dbReference>
<dbReference type="Pfam" id="PF07475">
    <property type="entry name" value="Hpr_kinase_C"/>
    <property type="match status" value="1"/>
</dbReference>
<feature type="active site" evidence="10">
    <location>
        <position position="163"/>
    </location>
</feature>
<evidence type="ECO:0000256" key="10">
    <source>
        <dbReference type="HAMAP-Rule" id="MF_01249"/>
    </source>
</evidence>
<evidence type="ECO:0000256" key="8">
    <source>
        <dbReference type="ARBA" id="ARBA00023268"/>
    </source>
</evidence>
<dbReference type="SUPFAM" id="SSF53795">
    <property type="entry name" value="PEP carboxykinase-like"/>
    <property type="match status" value="1"/>
</dbReference>
<keyword evidence="10" id="KW-0119">Carbohydrate metabolism</keyword>
<dbReference type="Gene3D" id="3.40.1390.20">
    <property type="entry name" value="HprK N-terminal domain-like"/>
    <property type="match status" value="1"/>
</dbReference>
<dbReference type="HAMAP" id="MF_01249">
    <property type="entry name" value="HPr_kinase"/>
    <property type="match status" value="1"/>
</dbReference>
<accession>A0A3S5HK60</accession>
<feature type="domain" description="HPr kinase/phosphorylase C-terminal" evidence="12">
    <location>
        <begin position="134"/>
        <end position="302"/>
    </location>
</feature>
<dbReference type="EC" id="2.7.11.-" evidence="10"/>
<evidence type="ECO:0000256" key="4">
    <source>
        <dbReference type="ARBA" id="ARBA00022679"/>
    </source>
</evidence>
<dbReference type="EMBL" id="CP034234">
    <property type="protein sequence ID" value="AZK43802.1"/>
    <property type="molecule type" value="Genomic_DNA"/>
</dbReference>
<dbReference type="InterPro" id="IPR027417">
    <property type="entry name" value="P-loop_NTPase"/>
</dbReference>
<evidence type="ECO:0000256" key="6">
    <source>
        <dbReference type="ARBA" id="ARBA00022777"/>
    </source>
</evidence>
<comment type="cofactor">
    <cofactor evidence="10">
        <name>Mg(2+)</name>
        <dbReference type="ChEBI" id="CHEBI:18420"/>
    </cofactor>
</comment>
<dbReference type="Proteomes" id="UP000278804">
    <property type="component" value="Chromosome"/>
</dbReference>
<name>A0A3S5HK60_9FIRM</name>
<feature type="binding site" evidence="10">
    <location>
        <position position="205"/>
    </location>
    <ligand>
        <name>Mg(2+)</name>
        <dbReference type="ChEBI" id="CHEBI:18420"/>
    </ligand>
</feature>
<evidence type="ECO:0000256" key="9">
    <source>
        <dbReference type="ARBA" id="ARBA00047657"/>
    </source>
</evidence>
<reference evidence="13 14" key="1">
    <citation type="journal article" date="2020" name="Int. J. Syst. Evol. Microbiol.">
        <title>Description of Erysipelothrix piscisicarius sp. nov., an emergent fish pathogen, and assessment of virulence using a tiger barb (Puntigrus tetrazona) infection model.</title>
        <authorList>
            <person name="Pomaranski E.K."/>
            <person name="Griffin M.J."/>
            <person name="Camus A.C."/>
            <person name="Armwood A.R."/>
            <person name="Shelley J."/>
            <person name="Waldbieser G.C."/>
            <person name="LaFrentz B.R."/>
            <person name="Garcia J.C."/>
            <person name="Yanong R."/>
            <person name="Soto E."/>
        </authorList>
    </citation>
    <scope>NUCLEOTIDE SEQUENCE [LARGE SCALE GENOMIC DNA]</scope>
    <source>
        <strain evidence="13 14">15TAL0474</strain>
    </source>
</reference>
<dbReference type="GO" id="GO:0006109">
    <property type="term" value="P:regulation of carbohydrate metabolic process"/>
    <property type="evidence" value="ECO:0007669"/>
    <property type="project" value="UniProtKB-UniRule"/>
</dbReference>
<comment type="catalytic activity">
    <reaction evidence="1 10">
        <text>[HPr protein]-L-serine + ATP = [HPr protein]-O-phospho-L-serine + ADP + H(+)</text>
        <dbReference type="Rhea" id="RHEA:46600"/>
        <dbReference type="Rhea" id="RHEA-COMP:11602"/>
        <dbReference type="Rhea" id="RHEA-COMP:11603"/>
        <dbReference type="ChEBI" id="CHEBI:15378"/>
        <dbReference type="ChEBI" id="CHEBI:29999"/>
        <dbReference type="ChEBI" id="CHEBI:30616"/>
        <dbReference type="ChEBI" id="CHEBI:83421"/>
        <dbReference type="ChEBI" id="CHEBI:456216"/>
    </reaction>
</comment>
<comment type="similarity">
    <text evidence="2 10">Belongs to the HPrK/P family.</text>
</comment>
<comment type="miscellaneous">
    <text evidence="10">Both phosphorylation and phosphorolysis are carried out by the same active site and suggest a common mechanism for both reactions.</text>
</comment>
<dbReference type="PANTHER" id="PTHR30305:SF1">
    <property type="entry name" value="HPR KINASE_PHOSPHORYLASE"/>
    <property type="match status" value="1"/>
</dbReference>
<dbReference type="KEGG" id="eri:EEI45_02465"/>
<evidence type="ECO:0000256" key="5">
    <source>
        <dbReference type="ARBA" id="ARBA00022741"/>
    </source>
</evidence>
<dbReference type="InterPro" id="IPR011126">
    <property type="entry name" value="Hpr_kin/Pase_Hpr_N"/>
</dbReference>
<feature type="active site" evidence="10">
    <location>
        <position position="142"/>
    </location>
</feature>
<dbReference type="SUPFAM" id="SSF75138">
    <property type="entry name" value="HprK N-terminal domain-like"/>
    <property type="match status" value="1"/>
</dbReference>
<dbReference type="PANTHER" id="PTHR30305">
    <property type="entry name" value="PROTEIN YJDM-RELATED"/>
    <property type="match status" value="1"/>
</dbReference>
<keyword evidence="7 10" id="KW-0067">ATP-binding</keyword>
<keyword evidence="3 10" id="KW-0723">Serine/threonine-protein kinase</keyword>
<keyword evidence="8 10" id="KW-0511">Multifunctional enzyme</keyword>
<comment type="domain">
    <text evidence="10">The Walker A ATP-binding motif also binds Pi and PPi.</text>
</comment>
<comment type="subunit">
    <text evidence="10">Homohexamer.</text>
</comment>
<keyword evidence="10" id="KW-0479">Metal-binding</keyword>
<organism evidence="13 14">
    <name type="scientific">Erysipelothrix piscisicarius</name>
    <dbReference type="NCBI Taxonomy" id="2485784"/>
    <lineage>
        <taxon>Bacteria</taxon>
        <taxon>Bacillati</taxon>
        <taxon>Bacillota</taxon>
        <taxon>Erysipelotrichia</taxon>
        <taxon>Erysipelotrichales</taxon>
        <taxon>Erysipelotrichaceae</taxon>
        <taxon>Erysipelothrix</taxon>
    </lineage>
</organism>
<dbReference type="GO" id="GO:0005524">
    <property type="term" value="F:ATP binding"/>
    <property type="evidence" value="ECO:0007669"/>
    <property type="project" value="UniProtKB-UniRule"/>
</dbReference>
<dbReference type="NCBIfam" id="TIGR00679">
    <property type="entry name" value="hpr-ser"/>
    <property type="match status" value="1"/>
</dbReference>
<keyword evidence="10" id="KW-0460">Magnesium</keyword>
<dbReference type="GO" id="GO:0004674">
    <property type="term" value="F:protein serine/threonine kinase activity"/>
    <property type="evidence" value="ECO:0007669"/>
    <property type="project" value="UniProtKB-KW"/>
</dbReference>
<keyword evidence="14" id="KW-1185">Reference proteome</keyword>
<keyword evidence="4 10" id="KW-0808">Transferase</keyword>
<feature type="active site" description="Proton acceptor; for phosphorylation activity. Proton donor; for dephosphorylation activity" evidence="10">
    <location>
        <position position="181"/>
    </location>
</feature>
<feature type="domain" description="HPr(Ser) kinase/phosphorylase N-terminal" evidence="11">
    <location>
        <begin position="8"/>
        <end position="131"/>
    </location>
</feature>
<dbReference type="Pfam" id="PF02603">
    <property type="entry name" value="Hpr_kinase_N"/>
    <property type="match status" value="1"/>
</dbReference>
<keyword evidence="5 10" id="KW-0547">Nucleotide-binding</keyword>
<dbReference type="InterPro" id="IPR003755">
    <property type="entry name" value="HPr(Ser)_kin/Pase"/>
</dbReference>
<sequence>MEERVSCSVKTLVHHFGFEQVAGDRESLKRRITLPNTNRPGLELTGFYAHAEPKRVVIIGNKESSFIKTLDESEQAERFDTILNEETPFALITGGNPCPPTLRNVANKKNFPVFVTDRPSSDIMVEIVTFLDEVLAPTGNVHGVLMNVFGKGVLIIGESGMGKSEVALELVLRGHALIADDRVDITRVKNKIMGTAPELLRGMLEIRGIGIIDVSQMFGVRSYLEQEEINFVIEFTKWDDNQQYLRAGIEEQLPYEALGLKIPHLVFPVKEGRNMSVLVESAVRDHMLKQRGINSAELFDERVMDFIKRQAKEQVDD</sequence>
<dbReference type="GO" id="GO:0004712">
    <property type="term" value="F:protein serine/threonine/tyrosine kinase activity"/>
    <property type="evidence" value="ECO:0007669"/>
    <property type="project" value="UniProtKB-UniRule"/>
</dbReference>
<feature type="binding site" evidence="10">
    <location>
        <begin position="157"/>
        <end position="164"/>
    </location>
    <ligand>
        <name>ATP</name>
        <dbReference type="ChEBI" id="CHEBI:30616"/>
    </ligand>
</feature>
<evidence type="ECO:0000256" key="3">
    <source>
        <dbReference type="ARBA" id="ARBA00022527"/>
    </source>
</evidence>
<dbReference type="Gene3D" id="3.40.50.300">
    <property type="entry name" value="P-loop containing nucleotide triphosphate hydrolases"/>
    <property type="match status" value="1"/>
</dbReference>
<comment type="caution">
    <text evidence="10">Lacks conserved residue(s) required for the propagation of feature annotation.</text>
</comment>